<comment type="caution">
    <text evidence="3">The sequence shown here is derived from an EMBL/GenBank/DDBJ whole genome shotgun (WGS) entry which is preliminary data.</text>
</comment>
<proteinExistence type="predicted"/>
<dbReference type="PROSITE" id="PS51465">
    <property type="entry name" value="KAZAL_2"/>
    <property type="match status" value="1"/>
</dbReference>
<evidence type="ECO:0000256" key="1">
    <source>
        <dbReference type="SAM" id="SignalP"/>
    </source>
</evidence>
<dbReference type="AlphaFoldDB" id="A0AAV7XCD7"/>
<dbReference type="InterPro" id="IPR036058">
    <property type="entry name" value="Kazal_dom_sf"/>
</dbReference>
<evidence type="ECO:0000313" key="4">
    <source>
        <dbReference type="Proteomes" id="UP001075354"/>
    </source>
</evidence>
<reference evidence="3" key="1">
    <citation type="submission" date="2022-12" db="EMBL/GenBank/DDBJ databases">
        <title>Chromosome-level genome assembly of the bean flower thrips Megalurothrips usitatus.</title>
        <authorList>
            <person name="Ma L."/>
            <person name="Liu Q."/>
            <person name="Li H."/>
            <person name="Cai W."/>
        </authorList>
    </citation>
    <scope>NUCLEOTIDE SEQUENCE</scope>
    <source>
        <strain evidence="3">Cailab_2022a</strain>
    </source>
</reference>
<feature type="chain" id="PRO_5043709300" description="Kazal-like domain-containing protein" evidence="1">
    <location>
        <begin position="21"/>
        <end position="100"/>
    </location>
</feature>
<dbReference type="SUPFAM" id="SSF100895">
    <property type="entry name" value="Kazal-type serine protease inhibitors"/>
    <property type="match status" value="1"/>
</dbReference>
<dbReference type="InterPro" id="IPR002350">
    <property type="entry name" value="Kazal_dom"/>
</dbReference>
<dbReference type="Proteomes" id="UP001075354">
    <property type="component" value="Chromosome 10"/>
</dbReference>
<gene>
    <name evidence="3" type="ORF">ONE63_001194</name>
</gene>
<evidence type="ECO:0000313" key="3">
    <source>
        <dbReference type="EMBL" id="KAJ1523322.1"/>
    </source>
</evidence>
<keyword evidence="1" id="KW-0732">Signal</keyword>
<protein>
    <recommendedName>
        <fullName evidence="2">Kazal-like domain-containing protein</fullName>
    </recommendedName>
</protein>
<organism evidence="3 4">
    <name type="scientific">Megalurothrips usitatus</name>
    <name type="common">bean blossom thrips</name>
    <dbReference type="NCBI Taxonomy" id="439358"/>
    <lineage>
        <taxon>Eukaryota</taxon>
        <taxon>Metazoa</taxon>
        <taxon>Ecdysozoa</taxon>
        <taxon>Arthropoda</taxon>
        <taxon>Hexapoda</taxon>
        <taxon>Insecta</taxon>
        <taxon>Pterygota</taxon>
        <taxon>Neoptera</taxon>
        <taxon>Paraneoptera</taxon>
        <taxon>Thysanoptera</taxon>
        <taxon>Terebrantia</taxon>
        <taxon>Thripoidea</taxon>
        <taxon>Thripidae</taxon>
        <taxon>Megalurothrips</taxon>
    </lineage>
</organism>
<feature type="signal peptide" evidence="1">
    <location>
        <begin position="1"/>
        <end position="20"/>
    </location>
</feature>
<name>A0AAV7XCD7_9NEOP</name>
<dbReference type="EMBL" id="JAPTSV010000010">
    <property type="protein sequence ID" value="KAJ1523322.1"/>
    <property type="molecule type" value="Genomic_DNA"/>
</dbReference>
<accession>A0AAV7XCD7</accession>
<sequence>MKSVSTALVFCAAIAFAASAAAPEEAAVQEQQQAAVQAAAVQHDQGYRCPDVCTAQFAPVCAVLNGRYMTFGNDCELTVRNCKKGEGWVKVSDTECGSPY</sequence>
<keyword evidence="4" id="KW-1185">Reference proteome</keyword>
<feature type="domain" description="Kazal-like" evidence="2">
    <location>
        <begin position="43"/>
        <end position="98"/>
    </location>
</feature>
<evidence type="ECO:0000259" key="2">
    <source>
        <dbReference type="PROSITE" id="PS51465"/>
    </source>
</evidence>
<dbReference type="Gene3D" id="3.30.60.30">
    <property type="match status" value="1"/>
</dbReference>